<dbReference type="OrthoDB" id="5597136at2759"/>
<evidence type="ECO:0000313" key="2">
    <source>
        <dbReference type="Proteomes" id="UP000325315"/>
    </source>
</evidence>
<organism evidence="1 2">
    <name type="scientific">Gossypium australe</name>
    <dbReference type="NCBI Taxonomy" id="47621"/>
    <lineage>
        <taxon>Eukaryota</taxon>
        <taxon>Viridiplantae</taxon>
        <taxon>Streptophyta</taxon>
        <taxon>Embryophyta</taxon>
        <taxon>Tracheophyta</taxon>
        <taxon>Spermatophyta</taxon>
        <taxon>Magnoliopsida</taxon>
        <taxon>eudicotyledons</taxon>
        <taxon>Gunneridae</taxon>
        <taxon>Pentapetalae</taxon>
        <taxon>rosids</taxon>
        <taxon>malvids</taxon>
        <taxon>Malvales</taxon>
        <taxon>Malvaceae</taxon>
        <taxon>Malvoideae</taxon>
        <taxon>Gossypium</taxon>
    </lineage>
</organism>
<keyword evidence="2" id="KW-1185">Reference proteome</keyword>
<dbReference type="AlphaFoldDB" id="A0A5B6WSI9"/>
<dbReference type="EMBL" id="SMMG02000002">
    <property type="protein sequence ID" value="KAA3484256.1"/>
    <property type="molecule type" value="Genomic_DNA"/>
</dbReference>
<sequence>MCPTLEPADPGSTQLYICDKFVDENSLKVIPTKTSVIDTNPLSQSTIVNKVIKDHSLSFSGYVFFADMMLLTFHEFGVILGLDWLIWHNVVVECKSRGVWLLTIDGNKGFILGIKCDVRNNIISVVSSRKITVKGEEAYLVYILDLTMVKEDFNQVPIVNDFPKTLKGLLGMSLNRSKEFSIGVSLRTTPISSASY</sequence>
<evidence type="ECO:0000313" key="1">
    <source>
        <dbReference type="EMBL" id="KAA3484256.1"/>
    </source>
</evidence>
<dbReference type="Proteomes" id="UP000325315">
    <property type="component" value="Unassembled WGS sequence"/>
</dbReference>
<dbReference type="Pfam" id="PF08284">
    <property type="entry name" value="RVP_2"/>
    <property type="match status" value="1"/>
</dbReference>
<dbReference type="InterPro" id="IPR021109">
    <property type="entry name" value="Peptidase_aspartic_dom_sf"/>
</dbReference>
<gene>
    <name evidence="1" type="ORF">EPI10_006349</name>
</gene>
<accession>A0A5B6WSI9</accession>
<proteinExistence type="predicted"/>
<comment type="caution">
    <text evidence="1">The sequence shown here is derived from an EMBL/GenBank/DDBJ whole genome shotgun (WGS) entry which is preliminary data.</text>
</comment>
<dbReference type="Gene3D" id="2.40.70.10">
    <property type="entry name" value="Acid Proteases"/>
    <property type="match status" value="1"/>
</dbReference>
<reference evidence="2" key="1">
    <citation type="journal article" date="2019" name="Plant Biotechnol. J.">
        <title>Genome sequencing of the Australian wild diploid species Gossypium australe highlights disease resistance and delayed gland morphogenesis.</title>
        <authorList>
            <person name="Cai Y."/>
            <person name="Cai X."/>
            <person name="Wang Q."/>
            <person name="Wang P."/>
            <person name="Zhang Y."/>
            <person name="Cai C."/>
            <person name="Xu Y."/>
            <person name="Wang K."/>
            <person name="Zhou Z."/>
            <person name="Wang C."/>
            <person name="Geng S."/>
            <person name="Li B."/>
            <person name="Dong Q."/>
            <person name="Hou Y."/>
            <person name="Wang H."/>
            <person name="Ai P."/>
            <person name="Liu Z."/>
            <person name="Yi F."/>
            <person name="Sun M."/>
            <person name="An G."/>
            <person name="Cheng J."/>
            <person name="Zhang Y."/>
            <person name="Shi Q."/>
            <person name="Xie Y."/>
            <person name="Shi X."/>
            <person name="Chang Y."/>
            <person name="Huang F."/>
            <person name="Chen Y."/>
            <person name="Hong S."/>
            <person name="Mi L."/>
            <person name="Sun Q."/>
            <person name="Zhang L."/>
            <person name="Zhou B."/>
            <person name="Peng R."/>
            <person name="Zhang X."/>
            <person name="Liu F."/>
        </authorList>
    </citation>
    <scope>NUCLEOTIDE SEQUENCE [LARGE SCALE GENOMIC DNA]</scope>
    <source>
        <strain evidence="2">cv. PA1801</strain>
    </source>
</reference>
<name>A0A5B6WSI9_9ROSI</name>
<protein>
    <submittedName>
        <fullName evidence="1">RVP_2 domain-containing protein</fullName>
    </submittedName>
</protein>